<sequence length="577" mass="64368">MREPSEHDMSNGAVPPPPLPHQLSNGNLPPTTPPHLDNNHNDLKPISKYRKGLPQFLATSAMYLNLFDMGMALGFPTIMLPAVRSGRESVFFNESQASWFASLMFIFQPLGSLISGLILTYLGRKLSLILINIPFFIIWVLIHTSESIPVLMVSSIVLALNIGFLEPPAINYVGEISTPKLRGILTSYSAPIIYLGLIFEFTLGKLYHWRTVALINSTIPVITIAAMIQIPESPMWLLSKGRNQKAKNALCWLRGWVKPELVMAEFKYLLNYKEESSFKAKNNNVDKVYTVETGGALKHSTSFSEGKTKFKQEFIDTTQDGGVKNVRFYDVNSTELKQFNTDVVKQRSPASWKLAFRPEYYKPFFLVSMYFMFYYMSGIPSTRPYFVLIIEEMKIPVDPKIGTIFVAITGFTGSIVSMCVIKRLGKRPLSLISIGGTAFGALACGVLTYRNSGTGGSNILAFVMFLVLAFFTSVGIAAVPWMLLGEVFPLKGRGIASGLLACVAYTLAFGVTKTFPDFHKWFGLYGVFFLYGGSSLVGLIYFYLCLPETEGKTLLEIELHFKQSKKEKQIKEQVVVA</sequence>
<dbReference type="PANTHER" id="PTHR48021:SF39">
    <property type="entry name" value="MAJOR FACILITATOR SUPERFAMILY (MFS) PROFILE DOMAIN-CONTAINING PROTEIN"/>
    <property type="match status" value="1"/>
</dbReference>
<dbReference type="Gene3D" id="1.20.1250.20">
    <property type="entry name" value="MFS general substrate transporter like domains"/>
    <property type="match status" value="2"/>
</dbReference>
<dbReference type="InterPro" id="IPR005828">
    <property type="entry name" value="MFS_sugar_transport-like"/>
</dbReference>
<feature type="transmembrane region" description="Helical" evidence="6">
    <location>
        <begin position="126"/>
        <end position="142"/>
    </location>
</feature>
<evidence type="ECO:0000259" key="7">
    <source>
        <dbReference type="PROSITE" id="PS50850"/>
    </source>
</evidence>
<dbReference type="InterPro" id="IPR050549">
    <property type="entry name" value="MFS_Trehalose_Transporter"/>
</dbReference>
<feature type="transmembrane region" description="Helical" evidence="6">
    <location>
        <begin position="56"/>
        <end position="79"/>
    </location>
</feature>
<evidence type="ECO:0000313" key="8">
    <source>
        <dbReference type="EMBL" id="CAG6646304.1"/>
    </source>
</evidence>
<feature type="transmembrane region" description="Helical" evidence="6">
    <location>
        <begin position="521"/>
        <end position="544"/>
    </location>
</feature>
<dbReference type="GO" id="GO:0016020">
    <property type="term" value="C:membrane"/>
    <property type="evidence" value="ECO:0007669"/>
    <property type="project" value="UniProtKB-SubCell"/>
</dbReference>
<evidence type="ECO:0000256" key="4">
    <source>
        <dbReference type="ARBA" id="ARBA00023136"/>
    </source>
</evidence>
<protein>
    <submittedName>
        <fullName evidence="8">Facilitated trehalose transporter Tret1</fullName>
    </submittedName>
</protein>
<evidence type="ECO:0000256" key="3">
    <source>
        <dbReference type="ARBA" id="ARBA00022989"/>
    </source>
</evidence>
<feature type="transmembrane region" description="Helical" evidence="6">
    <location>
        <begin position="185"/>
        <end position="203"/>
    </location>
</feature>
<feature type="transmembrane region" description="Helical" evidence="6">
    <location>
        <begin position="209"/>
        <end position="230"/>
    </location>
</feature>
<feature type="transmembrane region" description="Helical" evidence="6">
    <location>
        <begin position="428"/>
        <end position="449"/>
    </location>
</feature>
<dbReference type="SUPFAM" id="SSF103473">
    <property type="entry name" value="MFS general substrate transporter"/>
    <property type="match status" value="1"/>
</dbReference>
<dbReference type="AlphaFoldDB" id="A0A8D8RC31"/>
<keyword evidence="3 6" id="KW-1133">Transmembrane helix</keyword>
<feature type="transmembrane region" description="Helical" evidence="6">
    <location>
        <begin position="461"/>
        <end position="483"/>
    </location>
</feature>
<dbReference type="InterPro" id="IPR036259">
    <property type="entry name" value="MFS_trans_sf"/>
</dbReference>
<feature type="region of interest" description="Disordered" evidence="5">
    <location>
        <begin position="1"/>
        <end position="41"/>
    </location>
</feature>
<dbReference type="PROSITE" id="PS50850">
    <property type="entry name" value="MFS"/>
    <property type="match status" value="1"/>
</dbReference>
<dbReference type="GO" id="GO:0022857">
    <property type="term" value="F:transmembrane transporter activity"/>
    <property type="evidence" value="ECO:0007669"/>
    <property type="project" value="InterPro"/>
</dbReference>
<keyword evidence="2 6" id="KW-0812">Transmembrane</keyword>
<reference evidence="8" key="1">
    <citation type="submission" date="2021-05" db="EMBL/GenBank/DDBJ databases">
        <authorList>
            <person name="Alioto T."/>
            <person name="Alioto T."/>
            <person name="Gomez Garrido J."/>
        </authorList>
    </citation>
    <scope>NUCLEOTIDE SEQUENCE</scope>
</reference>
<dbReference type="EMBL" id="HBUF01141023">
    <property type="protein sequence ID" value="CAG6646303.1"/>
    <property type="molecule type" value="Transcribed_RNA"/>
</dbReference>
<feature type="transmembrane region" description="Helical" evidence="6">
    <location>
        <begin position="495"/>
        <end position="515"/>
    </location>
</feature>
<feature type="transmembrane region" description="Helical" evidence="6">
    <location>
        <begin position="363"/>
        <end position="381"/>
    </location>
</feature>
<feature type="domain" description="Major facilitator superfamily (MFS) profile" evidence="7">
    <location>
        <begin position="54"/>
        <end position="550"/>
    </location>
</feature>
<dbReference type="PANTHER" id="PTHR48021">
    <property type="match status" value="1"/>
</dbReference>
<evidence type="ECO:0000256" key="2">
    <source>
        <dbReference type="ARBA" id="ARBA00022692"/>
    </source>
</evidence>
<dbReference type="Pfam" id="PF00083">
    <property type="entry name" value="Sugar_tr"/>
    <property type="match status" value="2"/>
</dbReference>
<feature type="transmembrane region" description="Helical" evidence="6">
    <location>
        <begin position="401"/>
        <end position="421"/>
    </location>
</feature>
<proteinExistence type="predicted"/>
<feature type="transmembrane region" description="Helical" evidence="6">
    <location>
        <begin position="148"/>
        <end position="165"/>
    </location>
</feature>
<name>A0A8D8RC31_9HEMI</name>
<accession>A0A8D8RC31</accession>
<evidence type="ECO:0000256" key="5">
    <source>
        <dbReference type="SAM" id="MobiDB-lite"/>
    </source>
</evidence>
<dbReference type="InterPro" id="IPR020846">
    <property type="entry name" value="MFS_dom"/>
</dbReference>
<organism evidence="8">
    <name type="scientific">Cacopsylla melanoneura</name>
    <dbReference type="NCBI Taxonomy" id="428564"/>
    <lineage>
        <taxon>Eukaryota</taxon>
        <taxon>Metazoa</taxon>
        <taxon>Ecdysozoa</taxon>
        <taxon>Arthropoda</taxon>
        <taxon>Hexapoda</taxon>
        <taxon>Insecta</taxon>
        <taxon>Pterygota</taxon>
        <taxon>Neoptera</taxon>
        <taxon>Paraneoptera</taxon>
        <taxon>Hemiptera</taxon>
        <taxon>Sternorrhyncha</taxon>
        <taxon>Psylloidea</taxon>
        <taxon>Psyllidae</taxon>
        <taxon>Psyllinae</taxon>
        <taxon>Cacopsylla</taxon>
    </lineage>
</organism>
<keyword evidence="4 6" id="KW-0472">Membrane</keyword>
<dbReference type="EMBL" id="HBUF01141024">
    <property type="protein sequence ID" value="CAG6646304.1"/>
    <property type="molecule type" value="Transcribed_RNA"/>
</dbReference>
<evidence type="ECO:0000256" key="6">
    <source>
        <dbReference type="SAM" id="Phobius"/>
    </source>
</evidence>
<evidence type="ECO:0000256" key="1">
    <source>
        <dbReference type="ARBA" id="ARBA00004141"/>
    </source>
</evidence>
<feature type="transmembrane region" description="Helical" evidence="6">
    <location>
        <begin position="99"/>
        <end position="119"/>
    </location>
</feature>
<comment type="subcellular location">
    <subcellularLocation>
        <location evidence="1">Membrane</location>
        <topology evidence="1">Multi-pass membrane protein</topology>
    </subcellularLocation>
</comment>
<dbReference type="EMBL" id="HBUF01141022">
    <property type="protein sequence ID" value="CAG6646302.1"/>
    <property type="molecule type" value="Transcribed_RNA"/>
</dbReference>